<dbReference type="NCBIfam" id="TIGR01920">
    <property type="entry name" value="Shik_kin_archae"/>
    <property type="match status" value="1"/>
</dbReference>
<evidence type="ECO:0000256" key="1">
    <source>
        <dbReference type="ARBA" id="ARBA00004496"/>
    </source>
</evidence>
<dbReference type="Pfam" id="PF00288">
    <property type="entry name" value="GHMP_kinases_N"/>
    <property type="match status" value="1"/>
</dbReference>
<comment type="catalytic activity">
    <reaction evidence="13 14">
        <text>shikimate + ATP = 3-phosphoshikimate + ADP + H(+)</text>
        <dbReference type="Rhea" id="RHEA:13121"/>
        <dbReference type="ChEBI" id="CHEBI:15378"/>
        <dbReference type="ChEBI" id="CHEBI:30616"/>
        <dbReference type="ChEBI" id="CHEBI:36208"/>
        <dbReference type="ChEBI" id="CHEBI:145989"/>
        <dbReference type="ChEBI" id="CHEBI:456216"/>
        <dbReference type="EC" id="2.7.1.71"/>
    </reaction>
</comment>
<evidence type="ECO:0000313" key="18">
    <source>
        <dbReference type="Proteomes" id="UP000030649"/>
    </source>
</evidence>
<keyword evidence="10 14" id="KW-0418">Kinase</keyword>
<dbReference type="UniPathway" id="UPA00053">
    <property type="reaction ID" value="UER00088"/>
</dbReference>
<evidence type="ECO:0000256" key="13">
    <source>
        <dbReference type="ARBA" id="ARBA00048567"/>
    </source>
</evidence>
<keyword evidence="7 14" id="KW-0028">Amino-acid biosynthesis</keyword>
<dbReference type="GO" id="GO:0005524">
    <property type="term" value="F:ATP binding"/>
    <property type="evidence" value="ECO:0007669"/>
    <property type="project" value="UniProtKB-UniRule"/>
</dbReference>
<feature type="domain" description="GHMP kinase N-terminal" evidence="16">
    <location>
        <begin position="62"/>
        <end position="153"/>
    </location>
</feature>
<dbReference type="Gene3D" id="3.30.230.10">
    <property type="match status" value="1"/>
</dbReference>
<dbReference type="PANTHER" id="PTHR20861">
    <property type="entry name" value="HOMOSERINE/4-DIPHOSPHOCYTIDYL-2-C-METHYL-D-ERYTHRITOL KINASE"/>
    <property type="match status" value="1"/>
</dbReference>
<dbReference type="GO" id="GO:0009073">
    <property type="term" value="P:aromatic amino acid family biosynthetic process"/>
    <property type="evidence" value="ECO:0007669"/>
    <property type="project" value="UniProtKB-KW"/>
</dbReference>
<keyword evidence="8 14" id="KW-0808">Transferase</keyword>
<evidence type="ECO:0000256" key="8">
    <source>
        <dbReference type="ARBA" id="ARBA00022679"/>
    </source>
</evidence>
<dbReference type="PIRSF" id="PIRSF005758">
    <property type="entry name" value="Shikimt_kin_arch"/>
    <property type="match status" value="1"/>
</dbReference>
<dbReference type="GO" id="GO:0009423">
    <property type="term" value="P:chorismate biosynthetic process"/>
    <property type="evidence" value="ECO:0007669"/>
    <property type="project" value="UniProtKB-UniRule"/>
</dbReference>
<dbReference type="InterPro" id="IPR020568">
    <property type="entry name" value="Ribosomal_Su5_D2-typ_SF"/>
</dbReference>
<dbReference type="EMBL" id="KE356560">
    <property type="protein sequence ID" value="ERG92686.1"/>
    <property type="molecule type" value="Genomic_DNA"/>
</dbReference>
<evidence type="ECO:0000256" key="12">
    <source>
        <dbReference type="ARBA" id="ARBA00023141"/>
    </source>
</evidence>
<accession>U1PKG2</accession>
<protein>
    <recommendedName>
        <fullName evidence="5 14">Shikimate kinase</fullName>
        <shortName evidence="14">SK</shortName>
        <ecNumber evidence="4 14">2.7.1.71</ecNumber>
    </recommendedName>
</protein>
<evidence type="ECO:0000256" key="3">
    <source>
        <dbReference type="ARBA" id="ARBA00010202"/>
    </source>
</evidence>
<comment type="subcellular location">
    <subcellularLocation>
        <location evidence="1 14">Cytoplasm</location>
    </subcellularLocation>
</comment>
<dbReference type="STRING" id="1238424.J07HQW1_02731"/>
<keyword evidence="12 14" id="KW-0057">Aromatic amino acid biosynthesis</keyword>
<evidence type="ECO:0000256" key="15">
    <source>
        <dbReference type="SAM" id="MobiDB-lite"/>
    </source>
</evidence>
<evidence type="ECO:0000256" key="9">
    <source>
        <dbReference type="ARBA" id="ARBA00022741"/>
    </source>
</evidence>
<gene>
    <name evidence="14" type="primary">aroK</name>
    <name evidence="17" type="ORF">J07HQW1_02731</name>
</gene>
<reference evidence="17 18" key="1">
    <citation type="journal article" date="2013" name="PLoS ONE">
        <title>Assembly-driven community genomics of a hypersaline microbial ecosystem.</title>
        <authorList>
            <person name="Podell S."/>
            <person name="Ugalde J.A."/>
            <person name="Narasingarao P."/>
            <person name="Banfield J.F."/>
            <person name="Heidelberg K.B."/>
            <person name="Allen E.E."/>
        </authorList>
    </citation>
    <scope>NUCLEOTIDE SEQUENCE [LARGE SCALE GENOMIC DNA]</scope>
    <source>
        <strain evidence="18">J07HQW1</strain>
    </source>
</reference>
<evidence type="ECO:0000256" key="4">
    <source>
        <dbReference type="ARBA" id="ARBA00012154"/>
    </source>
</evidence>
<evidence type="ECO:0000256" key="6">
    <source>
        <dbReference type="ARBA" id="ARBA00022490"/>
    </source>
</evidence>
<dbReference type="InterPro" id="IPR006204">
    <property type="entry name" value="GHMP_kinase_N_dom"/>
</dbReference>
<feature type="compositionally biased region" description="Polar residues" evidence="15">
    <location>
        <begin position="283"/>
        <end position="301"/>
    </location>
</feature>
<feature type="binding site" evidence="14">
    <location>
        <begin position="92"/>
        <end position="102"/>
    </location>
    <ligand>
        <name>ATP</name>
        <dbReference type="ChEBI" id="CHEBI:30616"/>
    </ligand>
</feature>
<proteinExistence type="inferred from homology"/>
<dbReference type="Proteomes" id="UP000030649">
    <property type="component" value="Unassembled WGS sequence"/>
</dbReference>
<dbReference type="InterPro" id="IPR010189">
    <property type="entry name" value="SK_arc"/>
</dbReference>
<comment type="pathway">
    <text evidence="2 14">Metabolic intermediate biosynthesis; chorismate biosynthesis; chorismate from D-erythrose 4-phosphate and phosphoenolpyruvate: step 5/7.</text>
</comment>
<evidence type="ECO:0000256" key="14">
    <source>
        <dbReference type="HAMAP-Rule" id="MF_00370"/>
    </source>
</evidence>
<name>U1PKG2_9EURY</name>
<dbReference type="HOGENOM" id="CLU_073768_0_0_2"/>
<keyword evidence="11 14" id="KW-0067">ATP-binding</keyword>
<dbReference type="SUPFAM" id="SSF54211">
    <property type="entry name" value="Ribosomal protein S5 domain 2-like"/>
    <property type="match status" value="1"/>
</dbReference>
<keyword evidence="6 14" id="KW-0963">Cytoplasm</keyword>
<evidence type="ECO:0000256" key="11">
    <source>
        <dbReference type="ARBA" id="ARBA00022840"/>
    </source>
</evidence>
<dbReference type="InterPro" id="IPR014721">
    <property type="entry name" value="Ribsml_uS5_D2-typ_fold_subgr"/>
</dbReference>
<feature type="region of interest" description="Disordered" evidence="15">
    <location>
        <begin position="281"/>
        <end position="301"/>
    </location>
</feature>
<organism evidence="17 18">
    <name type="scientific">Haloquadratum walsbyi J07HQW1</name>
    <dbReference type="NCBI Taxonomy" id="1238424"/>
    <lineage>
        <taxon>Archaea</taxon>
        <taxon>Methanobacteriati</taxon>
        <taxon>Methanobacteriota</taxon>
        <taxon>Stenosarchaea group</taxon>
        <taxon>Halobacteria</taxon>
        <taxon>Halobacteriales</taxon>
        <taxon>Haloferacaceae</taxon>
        <taxon>Haloquadratum</taxon>
    </lineage>
</organism>
<evidence type="ECO:0000256" key="7">
    <source>
        <dbReference type="ARBA" id="ARBA00022605"/>
    </source>
</evidence>
<keyword evidence="9 14" id="KW-0547">Nucleotide-binding</keyword>
<dbReference type="GO" id="GO:0005737">
    <property type="term" value="C:cytoplasm"/>
    <property type="evidence" value="ECO:0007669"/>
    <property type="project" value="UniProtKB-SubCell"/>
</dbReference>
<dbReference type="GO" id="GO:0008652">
    <property type="term" value="P:amino acid biosynthetic process"/>
    <property type="evidence" value="ECO:0007669"/>
    <property type="project" value="UniProtKB-KW"/>
</dbReference>
<dbReference type="PANTHER" id="PTHR20861:SF3">
    <property type="entry name" value="SHIKIMATE KINASE"/>
    <property type="match status" value="1"/>
</dbReference>
<sequence>MHGRAVALGAGTVLNALATGIGAAFALDAETTATVDITAEKTLDSTIVHGTIAGIEDGDTRLIERCVELAVDTYGQSDTQYNAHVQTESDIPMAAGLKSSSAAANAAILATADAFDMTPEPISACRLGVRAARDVGVTVTGAFDDASASMLGGVTVTNNDEDVLLAHDTVEWDVVVWTPPERAYSADADVEQCANVAPMAELVADLALANRYTEAMTVNGLAFSAALGFDPTPAVEAMPHVSGVSLSGTGPSVVAVADRKSKTDEVDLAAVSRRWRNRGGTVWETTTRATREQSSTRPDET</sequence>
<evidence type="ECO:0000313" key="17">
    <source>
        <dbReference type="EMBL" id="ERG92686.1"/>
    </source>
</evidence>
<dbReference type="EC" id="2.7.1.71" evidence="4 14"/>
<evidence type="ECO:0000256" key="5">
    <source>
        <dbReference type="ARBA" id="ARBA00013853"/>
    </source>
</evidence>
<dbReference type="AlphaFoldDB" id="U1PKG2"/>
<dbReference type="GO" id="GO:0004765">
    <property type="term" value="F:shikimate kinase activity"/>
    <property type="evidence" value="ECO:0007669"/>
    <property type="project" value="UniProtKB-UniRule"/>
</dbReference>
<evidence type="ECO:0000256" key="10">
    <source>
        <dbReference type="ARBA" id="ARBA00022777"/>
    </source>
</evidence>
<evidence type="ECO:0000259" key="16">
    <source>
        <dbReference type="Pfam" id="PF00288"/>
    </source>
</evidence>
<comment type="similarity">
    <text evidence="3 14">Belongs to the GHMP kinase family. Archaeal shikimate kinase subfamily.</text>
</comment>
<evidence type="ECO:0000256" key="2">
    <source>
        <dbReference type="ARBA" id="ARBA00004842"/>
    </source>
</evidence>
<dbReference type="HAMAP" id="MF_00370">
    <property type="entry name" value="Shik_kinase_arch"/>
    <property type="match status" value="1"/>
</dbReference>